<proteinExistence type="predicted"/>
<dbReference type="RefSeq" id="WP_211306534.1">
    <property type="nucleotide sequence ID" value="NZ_BHZF01000001.1"/>
</dbReference>
<dbReference type="PANTHER" id="PTHR43249:SF1">
    <property type="entry name" value="D-GLUCOSIDE 3-DEHYDROGENASE"/>
    <property type="match status" value="1"/>
</dbReference>
<dbReference type="EMBL" id="QPJS01000001">
    <property type="protein sequence ID" value="RCX05676.1"/>
    <property type="molecule type" value="Genomic_DNA"/>
</dbReference>
<dbReference type="Pfam" id="PF01408">
    <property type="entry name" value="GFO_IDH_MocA"/>
    <property type="match status" value="1"/>
</dbReference>
<dbReference type="GO" id="GO:0000166">
    <property type="term" value="F:nucleotide binding"/>
    <property type="evidence" value="ECO:0007669"/>
    <property type="project" value="InterPro"/>
</dbReference>
<gene>
    <name evidence="3" type="ORF">DES35_101964</name>
</gene>
<evidence type="ECO:0000259" key="2">
    <source>
        <dbReference type="Pfam" id="PF02894"/>
    </source>
</evidence>
<dbReference type="Gene3D" id="3.30.360.10">
    <property type="entry name" value="Dihydrodipicolinate Reductase, domain 2"/>
    <property type="match status" value="1"/>
</dbReference>
<dbReference type="Gene3D" id="3.40.50.720">
    <property type="entry name" value="NAD(P)-binding Rossmann-like Domain"/>
    <property type="match status" value="1"/>
</dbReference>
<comment type="caution">
    <text evidence="3">The sequence shown here is derived from an EMBL/GenBank/DDBJ whole genome shotgun (WGS) entry which is preliminary data.</text>
</comment>
<dbReference type="AlphaFoldDB" id="A0A369ABJ9"/>
<dbReference type="InterPro" id="IPR004104">
    <property type="entry name" value="Gfo/Idh/MocA-like_OxRdtase_C"/>
</dbReference>
<dbReference type="InterPro" id="IPR036291">
    <property type="entry name" value="NAD(P)-bd_dom_sf"/>
</dbReference>
<dbReference type="Pfam" id="PF02894">
    <property type="entry name" value="GFO_IDH_MocA_C"/>
    <property type="match status" value="1"/>
</dbReference>
<sequence>MKTGKKFGLIGAAGYVAPRHMKAIKDTLNELIVAYDPCDVVGILDSYFPDAAFFTEFERFDRHVELIKRRSQPIDFLSVCSPNYLHDSHIRFGLRIGADVICEKPLVLNPWNVEALMEAEREYGRRIYTVLQLRVHPSVMALKEMVDNHKSDQLYDVDLTYITSRGKWYYASWKGDESKSGGIVTNIGIHFFDMLVWIFGKPVHQTVHIYTHDRAAGFLELEKARVRWFLSINSECLPEQVRTAGGRTYRSLKINGEEFEFSDGFADLHTAMYRDVLKGNGYGPKDAYWGIELAYQIRNSKPTGPKGEYHPLASLPLSPHPFLRNAPIKNQNLL</sequence>
<organism evidence="3 4">
    <name type="scientific">Schleiferia thermophila</name>
    <dbReference type="NCBI Taxonomy" id="884107"/>
    <lineage>
        <taxon>Bacteria</taxon>
        <taxon>Pseudomonadati</taxon>
        <taxon>Bacteroidota</taxon>
        <taxon>Flavobacteriia</taxon>
        <taxon>Flavobacteriales</taxon>
        <taxon>Schleiferiaceae</taxon>
        <taxon>Schleiferia</taxon>
    </lineage>
</organism>
<feature type="domain" description="Gfo/Idh/MocA-like oxidoreductase C-terminal" evidence="2">
    <location>
        <begin position="143"/>
        <end position="236"/>
    </location>
</feature>
<dbReference type="PANTHER" id="PTHR43249">
    <property type="entry name" value="UDP-N-ACETYL-2-AMINO-2-DEOXY-D-GLUCURONATE OXIDASE"/>
    <property type="match status" value="1"/>
</dbReference>
<feature type="domain" description="Gfo/Idh/MocA-like oxidoreductase N-terminal" evidence="1">
    <location>
        <begin position="6"/>
        <end position="127"/>
    </location>
</feature>
<evidence type="ECO:0000259" key="1">
    <source>
        <dbReference type="Pfam" id="PF01408"/>
    </source>
</evidence>
<keyword evidence="4" id="KW-1185">Reference proteome</keyword>
<dbReference type="InterPro" id="IPR052515">
    <property type="entry name" value="Gfo/Idh/MocA_Oxidoreductase"/>
</dbReference>
<reference evidence="3 4" key="1">
    <citation type="submission" date="2018-07" db="EMBL/GenBank/DDBJ databases">
        <title>Genomic Encyclopedia of Type Strains, Phase IV (KMG-IV): sequencing the most valuable type-strain genomes for metagenomic binning, comparative biology and taxonomic classification.</title>
        <authorList>
            <person name="Goeker M."/>
        </authorList>
    </citation>
    <scope>NUCLEOTIDE SEQUENCE [LARGE SCALE GENOMIC DNA]</scope>
    <source>
        <strain evidence="3 4">DSM 21410</strain>
    </source>
</reference>
<protein>
    <submittedName>
        <fullName evidence="3">UDP-N-acetyl-2-amino-2-deoxyglucuronate dehydrogenase</fullName>
    </submittedName>
</protein>
<accession>A0A369ABJ9</accession>
<evidence type="ECO:0000313" key="3">
    <source>
        <dbReference type="EMBL" id="RCX05676.1"/>
    </source>
</evidence>
<evidence type="ECO:0000313" key="4">
    <source>
        <dbReference type="Proteomes" id="UP000253517"/>
    </source>
</evidence>
<name>A0A369ABJ9_9FLAO</name>
<dbReference type="InterPro" id="IPR000683">
    <property type="entry name" value="Gfo/Idh/MocA-like_OxRdtase_N"/>
</dbReference>
<dbReference type="Proteomes" id="UP000253517">
    <property type="component" value="Unassembled WGS sequence"/>
</dbReference>
<dbReference type="SUPFAM" id="SSF51735">
    <property type="entry name" value="NAD(P)-binding Rossmann-fold domains"/>
    <property type="match status" value="1"/>
</dbReference>